<feature type="signal peptide" evidence="1">
    <location>
        <begin position="1"/>
        <end position="29"/>
    </location>
</feature>
<dbReference type="Proteomes" id="UP000600026">
    <property type="component" value="Unassembled WGS sequence"/>
</dbReference>
<evidence type="ECO:0000313" key="2">
    <source>
        <dbReference type="EMBL" id="GHI90431.1"/>
    </source>
</evidence>
<feature type="chain" id="PRO_5037434378" description="Carboxypeptidase regulatory-like domain-containing protein" evidence="1">
    <location>
        <begin position="30"/>
        <end position="441"/>
    </location>
</feature>
<dbReference type="AlphaFoldDB" id="A0A919H990"/>
<accession>A0A919H990</accession>
<evidence type="ECO:0000256" key="1">
    <source>
        <dbReference type="SAM" id="SignalP"/>
    </source>
</evidence>
<dbReference type="OrthoDB" id="3447380at2"/>
<dbReference type="RefSeq" id="WP_051902284.1">
    <property type="nucleotide sequence ID" value="NZ_BNEE01000011.1"/>
</dbReference>
<protein>
    <recommendedName>
        <fullName evidence="4">Carboxypeptidase regulatory-like domain-containing protein</fullName>
    </recommendedName>
</protein>
<evidence type="ECO:0000313" key="3">
    <source>
        <dbReference type="Proteomes" id="UP000600026"/>
    </source>
</evidence>
<sequence length="441" mass="46295">MATRRALLACAAALAAGSLVLGGTTAAHADGGVTGITVQEARNDWTNNGKIVLSLTAPSAIKNVKVSLYSMETQQTVATVGNFDLTSGTAENGTWKNRGRIQLPNLGSYRIDVSASDEGGDTLSAAGVGYFYYAVQTNMKDTKVDRTTVDYQHRTVTISGHLMGQWPGSGAITPMGGLTVAVNSYMEYAEVTTAADGSFSATIPVTDQYQNSIEAAFQYDPNHVFYNSSSSKTFPITVKKTATKIVETPSERKVPFKGTVNSTSATLLWNSPTGWQPLAGKTMGSNSFGDFVQRTTDAGGNALFPATQPLWSNSSIAVGWDSDDLFLADAQASVDIMVVQPAAFRSLTATRSDAATVEVGGSMGFDGNSTPGTISVNIQYSATGKGGWTTVATVPDARWNGEGFAFSTTAPQAGAGYWRATYTGAPQFENAVSQVVYVAAP</sequence>
<reference evidence="2" key="1">
    <citation type="submission" date="2020-09" db="EMBL/GenBank/DDBJ databases">
        <title>Whole genome shotgun sequence of Streptomyces xanthophaeus NBRC 12829.</title>
        <authorList>
            <person name="Komaki H."/>
            <person name="Tamura T."/>
        </authorList>
    </citation>
    <scope>NUCLEOTIDE SEQUENCE</scope>
    <source>
        <strain evidence="2">NBRC 12829</strain>
    </source>
</reference>
<dbReference type="PROSITE" id="PS51318">
    <property type="entry name" value="TAT"/>
    <property type="match status" value="1"/>
</dbReference>
<organism evidence="2 3">
    <name type="scientific">Streptomyces xanthophaeus</name>
    <dbReference type="NCBI Taxonomy" id="67385"/>
    <lineage>
        <taxon>Bacteria</taxon>
        <taxon>Bacillati</taxon>
        <taxon>Actinomycetota</taxon>
        <taxon>Actinomycetes</taxon>
        <taxon>Kitasatosporales</taxon>
        <taxon>Streptomycetaceae</taxon>
        <taxon>Streptomyces</taxon>
    </lineage>
</organism>
<dbReference type="InterPro" id="IPR006311">
    <property type="entry name" value="TAT_signal"/>
</dbReference>
<gene>
    <name evidence="2" type="ORF">Sxan_77950</name>
</gene>
<keyword evidence="3" id="KW-1185">Reference proteome</keyword>
<dbReference type="EMBL" id="BNEE01000011">
    <property type="protein sequence ID" value="GHI90431.1"/>
    <property type="molecule type" value="Genomic_DNA"/>
</dbReference>
<keyword evidence="1" id="KW-0732">Signal</keyword>
<proteinExistence type="predicted"/>
<name>A0A919H990_9ACTN</name>
<evidence type="ECO:0008006" key="4">
    <source>
        <dbReference type="Google" id="ProtNLM"/>
    </source>
</evidence>
<comment type="caution">
    <text evidence="2">The sequence shown here is derived from an EMBL/GenBank/DDBJ whole genome shotgun (WGS) entry which is preliminary data.</text>
</comment>